<organism evidence="2 3">
    <name type="scientific">Acanthaster planci</name>
    <name type="common">Crown-of-thorns starfish</name>
    <dbReference type="NCBI Taxonomy" id="133434"/>
    <lineage>
        <taxon>Eukaryota</taxon>
        <taxon>Metazoa</taxon>
        <taxon>Echinodermata</taxon>
        <taxon>Eleutherozoa</taxon>
        <taxon>Asterozoa</taxon>
        <taxon>Asteroidea</taxon>
        <taxon>Valvatacea</taxon>
        <taxon>Valvatida</taxon>
        <taxon>Acanthasteridae</taxon>
        <taxon>Acanthaster</taxon>
    </lineage>
</organism>
<protein>
    <submittedName>
        <fullName evidence="3">Uncharacterized protein C2orf50-like isoform X1</fullName>
    </submittedName>
</protein>
<dbReference type="PANTHER" id="PTHR31909">
    <property type="entry name" value="CHROMOSOME 20 ORF85 FAMILY MEMBER"/>
    <property type="match status" value="1"/>
</dbReference>
<dbReference type="GeneID" id="110975350"/>
<reference evidence="3" key="1">
    <citation type="submission" date="2025-08" db="UniProtKB">
        <authorList>
            <consortium name="RefSeq"/>
        </authorList>
    </citation>
    <scope>IDENTIFICATION</scope>
</reference>
<accession>A0A8B7XTZ5</accession>
<dbReference type="PANTHER" id="PTHR31909:SF2">
    <property type="entry name" value="RIKEN CDNA 2410004P03 GENE"/>
    <property type="match status" value="1"/>
</dbReference>
<dbReference type="Proteomes" id="UP000694845">
    <property type="component" value="Unplaced"/>
</dbReference>
<keyword evidence="2" id="KW-1185">Reference proteome</keyword>
<sequence>MNNKFTYFSSQGDRATSAGYRLPLPRVSSAYHKKCVPAERERPSGSRSAPPPATKNYSDVDYRECDHVTGDRIWRESVGREKNGVKKWEEGWGFLKDYDQKGNLKEKEELPENLTRFSATVPNTANQVLGHRQATGAAAAMVQLQHQLSIGHQKKHHKELVYGAD</sequence>
<name>A0A8B7XTZ5_ACAPL</name>
<dbReference type="RefSeq" id="XP_022083475.1">
    <property type="nucleotide sequence ID" value="XM_022227783.1"/>
</dbReference>
<dbReference type="AlphaFoldDB" id="A0A8B7XTZ5"/>
<evidence type="ECO:0000313" key="2">
    <source>
        <dbReference type="Proteomes" id="UP000694845"/>
    </source>
</evidence>
<dbReference type="OrthoDB" id="9972212at2759"/>
<proteinExistence type="predicted"/>
<feature type="compositionally biased region" description="Polar residues" evidence="1">
    <location>
        <begin position="1"/>
        <end position="14"/>
    </location>
</feature>
<dbReference type="Pfam" id="PF14945">
    <property type="entry name" value="LLC1"/>
    <property type="match status" value="1"/>
</dbReference>
<evidence type="ECO:0000256" key="1">
    <source>
        <dbReference type="SAM" id="MobiDB-lite"/>
    </source>
</evidence>
<dbReference type="OMA" id="DFFFMEG"/>
<dbReference type="InterPro" id="IPR020339">
    <property type="entry name" value="C20orf85-like"/>
</dbReference>
<feature type="region of interest" description="Disordered" evidence="1">
    <location>
        <begin position="1"/>
        <end position="61"/>
    </location>
</feature>
<dbReference type="KEGG" id="aplc:110975350"/>
<evidence type="ECO:0000313" key="3">
    <source>
        <dbReference type="RefSeq" id="XP_022083475.1"/>
    </source>
</evidence>
<gene>
    <name evidence="3" type="primary">LOC110975350</name>
</gene>